<accession>A0ABW8DT75</accession>
<evidence type="ECO:0000313" key="2">
    <source>
        <dbReference type="Proteomes" id="UP001617213"/>
    </source>
</evidence>
<dbReference type="EMBL" id="JBIUWZ010000001">
    <property type="protein sequence ID" value="MFJ2676796.1"/>
    <property type="molecule type" value="Genomic_DNA"/>
</dbReference>
<gene>
    <name evidence="1" type="ORF">ACIOWJ_01640</name>
</gene>
<evidence type="ECO:0000313" key="1">
    <source>
        <dbReference type="EMBL" id="MFJ2676796.1"/>
    </source>
</evidence>
<protein>
    <submittedName>
        <fullName evidence="1">Uncharacterized protein</fullName>
    </submittedName>
</protein>
<reference evidence="1 2" key="1">
    <citation type="submission" date="2024-10" db="EMBL/GenBank/DDBJ databases">
        <title>The Natural Products Discovery Center: Release of the First 8490 Sequenced Strains for Exploring Actinobacteria Biosynthetic Diversity.</title>
        <authorList>
            <person name="Kalkreuter E."/>
            <person name="Kautsar S.A."/>
            <person name="Yang D."/>
            <person name="Bader C.D."/>
            <person name="Teijaro C.N."/>
            <person name="Fluegel L."/>
            <person name="Davis C.M."/>
            <person name="Simpson J.R."/>
            <person name="Lauterbach L."/>
            <person name="Steele A.D."/>
            <person name="Gui C."/>
            <person name="Meng S."/>
            <person name="Li G."/>
            <person name="Viehrig K."/>
            <person name="Ye F."/>
            <person name="Su P."/>
            <person name="Kiefer A.F."/>
            <person name="Nichols A."/>
            <person name="Cepeda A.J."/>
            <person name="Yan W."/>
            <person name="Fan B."/>
            <person name="Jiang Y."/>
            <person name="Adhikari A."/>
            <person name="Zheng C.-J."/>
            <person name="Schuster L."/>
            <person name="Cowan T.M."/>
            <person name="Smanski M.J."/>
            <person name="Chevrette M.G."/>
            <person name="De Carvalho L.P.S."/>
            <person name="Shen B."/>
        </authorList>
    </citation>
    <scope>NUCLEOTIDE SEQUENCE [LARGE SCALE GENOMIC DNA]</scope>
    <source>
        <strain evidence="1 2">NPDC087581</strain>
    </source>
</reference>
<comment type="caution">
    <text evidence="1">The sequence shown here is derived from an EMBL/GenBank/DDBJ whole genome shotgun (WGS) entry which is preliminary data.</text>
</comment>
<dbReference type="Proteomes" id="UP001617213">
    <property type="component" value="Unassembled WGS sequence"/>
</dbReference>
<organism evidence="1 2">
    <name type="scientific">Pseudomonas sivasensis</name>
    <dbReference type="NCBI Taxonomy" id="1880678"/>
    <lineage>
        <taxon>Bacteria</taxon>
        <taxon>Pseudomonadati</taxon>
        <taxon>Pseudomonadota</taxon>
        <taxon>Gammaproteobacteria</taxon>
        <taxon>Pseudomonadales</taxon>
        <taxon>Pseudomonadaceae</taxon>
        <taxon>Pseudomonas</taxon>
    </lineage>
</organism>
<proteinExistence type="predicted"/>
<name>A0ABW8DT75_9PSED</name>
<dbReference type="RefSeq" id="WP_122757210.1">
    <property type="nucleotide sequence ID" value="NZ_JBIUWZ010000001.1"/>
</dbReference>
<keyword evidence="2" id="KW-1185">Reference proteome</keyword>
<sequence length="74" mass="8516">MQPDQAVLDLQVKNLIKEYVKSRYAVHGIDNIRDKIQEFLPGAIVVEFLQTLEGKNLPPRLKDEHYLLAITKSI</sequence>